<evidence type="ECO:0000256" key="2">
    <source>
        <dbReference type="ARBA" id="ARBA00011971"/>
    </source>
</evidence>
<dbReference type="GO" id="GO:0019856">
    <property type="term" value="P:pyrimidine nucleobase biosynthetic process"/>
    <property type="evidence" value="ECO:0007669"/>
    <property type="project" value="TreeGrafter"/>
</dbReference>
<organism evidence="7 8">
    <name type="scientific">Arboricoccus pini</name>
    <dbReference type="NCBI Taxonomy" id="1963835"/>
    <lineage>
        <taxon>Bacteria</taxon>
        <taxon>Pseudomonadati</taxon>
        <taxon>Pseudomonadota</taxon>
        <taxon>Alphaproteobacteria</taxon>
        <taxon>Geminicoccales</taxon>
        <taxon>Geminicoccaceae</taxon>
        <taxon>Arboricoccus</taxon>
    </lineage>
</organism>
<dbReference type="Proteomes" id="UP000197065">
    <property type="component" value="Unassembled WGS sequence"/>
</dbReference>
<dbReference type="EMBL" id="FYEH01000002">
    <property type="protein sequence ID" value="SNB61707.1"/>
    <property type="molecule type" value="Genomic_DNA"/>
</dbReference>
<comment type="caution">
    <text evidence="6">Lacks conserved residue(s) required for the propagation of feature annotation.</text>
</comment>
<evidence type="ECO:0000256" key="5">
    <source>
        <dbReference type="ARBA" id="ARBA00022975"/>
    </source>
</evidence>
<comment type="function">
    <text evidence="6">Catalyzes the transfer of a ribosyl phosphate group from 5-phosphoribose 1-diphosphate to orotate, leading to the formation of orotidine monophosphate (OMP).</text>
</comment>
<evidence type="ECO:0000256" key="6">
    <source>
        <dbReference type="HAMAP-Rule" id="MF_01208"/>
    </source>
</evidence>
<sequence length="230" mass="25576">MMPSFSDKEQIADEAARIFLDVQAVNFRPDPPYIFTSGWASPVYIDGRRLISFPRARRRLIDMAEAVLARDVGIEAFDAVAGGETAGIPYAAWMAERLMLPMQYVRKKPKGFGRNAQIEGVVKEGWRTLLVEDLASDAGSKINFVEALRTAGQPVEHVFVFFFYDIFPHAAQIIEKLGVKLHYLTTWRHVLAAARAKGLFSPEILAEVEAFLNDPITWSAAHGGIDKAPA</sequence>
<keyword evidence="3 6" id="KW-0328">Glycosyltransferase</keyword>
<dbReference type="InterPro" id="IPR029057">
    <property type="entry name" value="PRTase-like"/>
</dbReference>
<keyword evidence="8" id="KW-1185">Reference proteome</keyword>
<dbReference type="GO" id="GO:0004588">
    <property type="term" value="F:orotate phosphoribosyltransferase activity"/>
    <property type="evidence" value="ECO:0007669"/>
    <property type="project" value="UniProtKB-UniRule"/>
</dbReference>
<evidence type="ECO:0000313" key="8">
    <source>
        <dbReference type="Proteomes" id="UP000197065"/>
    </source>
</evidence>
<accession>A0A212QQE9</accession>
<evidence type="ECO:0000256" key="1">
    <source>
        <dbReference type="ARBA" id="ARBA00004889"/>
    </source>
</evidence>
<dbReference type="EC" id="2.4.2.10" evidence="2 6"/>
<evidence type="ECO:0000256" key="4">
    <source>
        <dbReference type="ARBA" id="ARBA00022679"/>
    </source>
</evidence>
<protein>
    <recommendedName>
        <fullName evidence="2 6">Orotate phosphoribosyltransferase</fullName>
        <shortName evidence="6">OPRT</shortName>
        <shortName evidence="6">OPRTase</shortName>
        <ecNumber evidence="2 6">2.4.2.10</ecNumber>
    </recommendedName>
</protein>
<dbReference type="GO" id="GO:0000287">
    <property type="term" value="F:magnesium ion binding"/>
    <property type="evidence" value="ECO:0007669"/>
    <property type="project" value="UniProtKB-UniRule"/>
</dbReference>
<dbReference type="PANTHER" id="PTHR19278">
    <property type="entry name" value="OROTATE PHOSPHORIBOSYLTRANSFERASE"/>
    <property type="match status" value="1"/>
</dbReference>
<dbReference type="SUPFAM" id="SSF53271">
    <property type="entry name" value="PRTase-like"/>
    <property type="match status" value="1"/>
</dbReference>
<proteinExistence type="inferred from homology"/>
<comment type="cofactor">
    <cofactor evidence="6">
        <name>Mg(2+)</name>
        <dbReference type="ChEBI" id="CHEBI:18420"/>
    </cofactor>
</comment>
<dbReference type="InterPro" id="IPR023031">
    <property type="entry name" value="OPRT"/>
</dbReference>
<dbReference type="AlphaFoldDB" id="A0A212QQE9"/>
<feature type="binding site" evidence="6">
    <location>
        <position position="110"/>
    </location>
    <ligand>
        <name>5-phospho-alpha-D-ribose 1-diphosphate</name>
        <dbReference type="ChEBI" id="CHEBI:58017"/>
        <note>ligand shared between dimeric partners</note>
    </ligand>
</feature>
<dbReference type="HAMAP" id="MF_01208">
    <property type="entry name" value="PyrE"/>
    <property type="match status" value="1"/>
</dbReference>
<keyword evidence="5 6" id="KW-0665">Pyrimidine biosynthesis</keyword>
<reference evidence="7 8" key="1">
    <citation type="submission" date="2017-06" db="EMBL/GenBank/DDBJ databases">
        <authorList>
            <person name="Kim H.J."/>
            <person name="Triplett B.A."/>
        </authorList>
    </citation>
    <scope>NUCLEOTIDE SEQUENCE [LARGE SCALE GENOMIC DNA]</scope>
    <source>
        <strain evidence="7 8">B29T1</strain>
    </source>
</reference>
<gene>
    <name evidence="6" type="primary">pyrE</name>
    <name evidence="7" type="ORF">SAMN07250955_102360</name>
</gene>
<dbReference type="NCBIfam" id="NF001729">
    <property type="entry name" value="PRK00455.1-3"/>
    <property type="match status" value="1"/>
</dbReference>
<keyword evidence="6" id="KW-0460">Magnesium</keyword>
<keyword evidence="4 6" id="KW-0808">Transferase</keyword>
<feature type="binding site" description="in other chain" evidence="6">
    <location>
        <position position="107"/>
    </location>
    <ligand>
        <name>5-phospho-alpha-D-ribose 1-diphosphate</name>
        <dbReference type="ChEBI" id="CHEBI:58017"/>
        <note>ligand shared between dimeric partners</note>
    </ligand>
</feature>
<comment type="pathway">
    <text evidence="1 6">Pyrimidine metabolism; UMP biosynthesis via de novo pathway; UMP from orotate: step 1/2.</text>
</comment>
<evidence type="ECO:0000256" key="3">
    <source>
        <dbReference type="ARBA" id="ARBA00022676"/>
    </source>
</evidence>
<dbReference type="GO" id="GO:0044205">
    <property type="term" value="P:'de novo' UMP biosynthetic process"/>
    <property type="evidence" value="ECO:0007669"/>
    <property type="project" value="UniProtKB-UniRule"/>
</dbReference>
<feature type="binding site" evidence="6">
    <location>
        <position position="106"/>
    </location>
    <ligand>
        <name>5-phospho-alpha-D-ribose 1-diphosphate</name>
        <dbReference type="ChEBI" id="CHEBI:58017"/>
        <note>ligand shared between dimeric partners</note>
    </ligand>
</feature>
<dbReference type="RefSeq" id="WP_407642378.1">
    <property type="nucleotide sequence ID" value="NZ_FYEH01000002.1"/>
</dbReference>
<feature type="binding site" description="in other chain" evidence="6">
    <location>
        <begin position="132"/>
        <end position="140"/>
    </location>
    <ligand>
        <name>5-phospho-alpha-D-ribose 1-diphosphate</name>
        <dbReference type="ChEBI" id="CHEBI:58017"/>
        <note>ligand shared between dimeric partners</note>
    </ligand>
</feature>
<dbReference type="CDD" id="cd06223">
    <property type="entry name" value="PRTases_typeI"/>
    <property type="match status" value="1"/>
</dbReference>
<dbReference type="Gene3D" id="3.40.50.2020">
    <property type="match status" value="1"/>
</dbReference>
<dbReference type="UniPathway" id="UPA00070">
    <property type="reaction ID" value="UER00119"/>
</dbReference>
<comment type="subunit">
    <text evidence="6">Homodimer.</text>
</comment>
<dbReference type="PANTHER" id="PTHR19278:SF9">
    <property type="entry name" value="URIDINE 5'-MONOPHOSPHATE SYNTHASE"/>
    <property type="match status" value="1"/>
</dbReference>
<comment type="similarity">
    <text evidence="6">Belongs to the purine/pyrimidine phosphoribosyltransferase family. PyrE subfamily.</text>
</comment>
<evidence type="ECO:0000313" key="7">
    <source>
        <dbReference type="EMBL" id="SNB61707.1"/>
    </source>
</evidence>
<feature type="binding site" evidence="6">
    <location>
        <position position="136"/>
    </location>
    <ligand>
        <name>orotate</name>
        <dbReference type="ChEBI" id="CHEBI:30839"/>
    </ligand>
</feature>
<dbReference type="InterPro" id="IPR000836">
    <property type="entry name" value="PRTase_dom"/>
</dbReference>
<comment type="catalytic activity">
    <reaction evidence="6">
        <text>orotidine 5'-phosphate + diphosphate = orotate + 5-phospho-alpha-D-ribose 1-diphosphate</text>
        <dbReference type="Rhea" id="RHEA:10380"/>
        <dbReference type="ChEBI" id="CHEBI:30839"/>
        <dbReference type="ChEBI" id="CHEBI:33019"/>
        <dbReference type="ChEBI" id="CHEBI:57538"/>
        <dbReference type="ChEBI" id="CHEBI:58017"/>
        <dbReference type="EC" id="2.4.2.10"/>
    </reaction>
</comment>
<name>A0A212QQE9_9PROT</name>